<feature type="domain" description="Protein kinase" evidence="19">
    <location>
        <begin position="12"/>
        <end position="271"/>
    </location>
</feature>
<keyword evidence="6" id="KW-0597">Phosphoprotein</keyword>
<evidence type="ECO:0000256" key="5">
    <source>
        <dbReference type="ARBA" id="ARBA00022527"/>
    </source>
</evidence>
<evidence type="ECO:0000256" key="16">
    <source>
        <dbReference type="ARBA" id="ARBA00047899"/>
    </source>
</evidence>
<evidence type="ECO:0000256" key="4">
    <source>
        <dbReference type="ARBA" id="ARBA00022473"/>
    </source>
</evidence>
<comment type="catalytic activity">
    <reaction evidence="16">
        <text>L-threonyl-[protein] + ATP = O-phospho-L-threonyl-[protein] + ADP + H(+)</text>
        <dbReference type="Rhea" id="RHEA:46608"/>
        <dbReference type="Rhea" id="RHEA-COMP:11060"/>
        <dbReference type="Rhea" id="RHEA-COMP:11605"/>
        <dbReference type="ChEBI" id="CHEBI:15378"/>
        <dbReference type="ChEBI" id="CHEBI:30013"/>
        <dbReference type="ChEBI" id="CHEBI:30616"/>
        <dbReference type="ChEBI" id="CHEBI:61977"/>
        <dbReference type="ChEBI" id="CHEBI:456216"/>
        <dbReference type="EC" id="2.7.11.1"/>
    </reaction>
</comment>
<keyword evidence="9" id="KW-0547">Nucleotide-binding</keyword>
<dbReference type="PANTHER" id="PTHR24346:SF102">
    <property type="entry name" value="TESTIS-SPECIFIC SERINE_THREONINE-PROTEIN KINASE 1"/>
    <property type="match status" value="1"/>
</dbReference>
<evidence type="ECO:0000256" key="3">
    <source>
        <dbReference type="ARBA" id="ARBA00012513"/>
    </source>
</evidence>
<dbReference type="GO" id="GO:0030154">
    <property type="term" value="P:cell differentiation"/>
    <property type="evidence" value="ECO:0007669"/>
    <property type="project" value="UniProtKB-KW"/>
</dbReference>
<evidence type="ECO:0000256" key="14">
    <source>
        <dbReference type="ARBA" id="ARBA00022843"/>
    </source>
</evidence>
<dbReference type="InterPro" id="IPR008271">
    <property type="entry name" value="Ser/Thr_kinase_AS"/>
</dbReference>
<keyword evidence="8" id="KW-0479">Metal-binding</keyword>
<keyword evidence="15" id="KW-0744">Spermatogenesis</keyword>
<dbReference type="InterPro" id="IPR011009">
    <property type="entry name" value="Kinase-like_dom_sf"/>
</dbReference>
<dbReference type="PANTHER" id="PTHR24346">
    <property type="entry name" value="MAP/MICROTUBULE AFFINITY-REGULATING KINASE"/>
    <property type="match status" value="1"/>
</dbReference>
<dbReference type="Proteomes" id="UP000424527">
    <property type="component" value="Unassembled WGS sequence"/>
</dbReference>
<protein>
    <recommendedName>
        <fullName evidence="3">non-specific serine/threonine protein kinase</fullName>
        <ecNumber evidence="3">2.7.11.1</ecNumber>
    </recommendedName>
</protein>
<proteinExistence type="inferred from homology"/>
<dbReference type="GO" id="GO:0000226">
    <property type="term" value="P:microtubule cytoskeleton organization"/>
    <property type="evidence" value="ECO:0007669"/>
    <property type="project" value="TreeGrafter"/>
</dbReference>
<feature type="compositionally biased region" description="Polar residues" evidence="18">
    <location>
        <begin position="315"/>
        <end position="324"/>
    </location>
</feature>
<evidence type="ECO:0000256" key="2">
    <source>
        <dbReference type="ARBA" id="ARBA00006692"/>
    </source>
</evidence>
<evidence type="ECO:0000259" key="19">
    <source>
        <dbReference type="PROSITE" id="PS50011"/>
    </source>
</evidence>
<sequence>MNHKRVLERHGYTFKSNLDNGMYGKVVSAHSIQLKRTVAIKIVEKKKVSLAYSQKFLSRETKILRILKHPNIVKTHEIFESHASTVFMVMELCINGDLSKHINVRGPLPGHLSCRFFSQLCMAVEYLHNNDLAHRDIKCENLLLDKYNNIKLCDFGFSKMLTYRDGQMVLSETYCGTSSYAAPEVLRSLPYNPKISDVWSMGVVLNMMLYASMPYDSTNIRKMIDIQMQHNISFPNTPSVSSEAKDLIRSILNPDIEQRITISDILNNPWMLQEGIMEDGDEAPTAKACSEQEGFTGDEKLSQQDNSDPGEGPSTAASSFPRQN</sequence>
<reference evidence="20 21" key="1">
    <citation type="submission" date="2019-07" db="EMBL/GenBank/DDBJ databases">
        <title>Chromosome genome assembly for large yellow croaker.</title>
        <authorList>
            <person name="Xiao S."/>
        </authorList>
    </citation>
    <scope>NUCLEOTIDE SEQUENCE [LARGE SCALE GENOMIC DNA]</scope>
    <source>
        <strain evidence="20">JMULYC20181020</strain>
        <tissue evidence="20">Muscle</tissue>
    </source>
</reference>
<keyword evidence="14" id="KW-0832">Ubl conjugation</keyword>
<dbReference type="Gene3D" id="1.10.510.10">
    <property type="entry name" value="Transferase(Phosphotransferase) domain 1"/>
    <property type="match status" value="1"/>
</dbReference>
<evidence type="ECO:0000313" key="20">
    <source>
        <dbReference type="EMBL" id="KAE8296924.1"/>
    </source>
</evidence>
<dbReference type="EMBL" id="REGW02000004">
    <property type="protein sequence ID" value="KAE8296924.1"/>
    <property type="molecule type" value="Genomic_DNA"/>
</dbReference>
<evidence type="ECO:0000256" key="6">
    <source>
        <dbReference type="ARBA" id="ARBA00022553"/>
    </source>
</evidence>
<evidence type="ECO:0000256" key="13">
    <source>
        <dbReference type="ARBA" id="ARBA00022842"/>
    </source>
</evidence>
<evidence type="ECO:0000256" key="15">
    <source>
        <dbReference type="ARBA" id="ARBA00022871"/>
    </source>
</evidence>
<comment type="caution">
    <text evidence="20">The sequence shown here is derived from an EMBL/GenBank/DDBJ whole genome shotgun (WGS) entry which is preliminary data.</text>
</comment>
<dbReference type="SMART" id="SM00220">
    <property type="entry name" value="S_TKc"/>
    <property type="match status" value="1"/>
</dbReference>
<keyword evidence="5" id="KW-0723">Serine/threonine-protein kinase</keyword>
<dbReference type="GO" id="GO:0035556">
    <property type="term" value="P:intracellular signal transduction"/>
    <property type="evidence" value="ECO:0007669"/>
    <property type="project" value="TreeGrafter"/>
</dbReference>
<dbReference type="GO" id="GO:0005737">
    <property type="term" value="C:cytoplasm"/>
    <property type="evidence" value="ECO:0007669"/>
    <property type="project" value="TreeGrafter"/>
</dbReference>
<evidence type="ECO:0000313" key="21">
    <source>
        <dbReference type="Proteomes" id="UP000424527"/>
    </source>
</evidence>
<comment type="catalytic activity">
    <reaction evidence="17">
        <text>L-seryl-[protein] + ATP = O-phospho-L-seryl-[protein] + ADP + H(+)</text>
        <dbReference type="Rhea" id="RHEA:17989"/>
        <dbReference type="Rhea" id="RHEA-COMP:9863"/>
        <dbReference type="Rhea" id="RHEA-COMP:11604"/>
        <dbReference type="ChEBI" id="CHEBI:15378"/>
        <dbReference type="ChEBI" id="CHEBI:29999"/>
        <dbReference type="ChEBI" id="CHEBI:30616"/>
        <dbReference type="ChEBI" id="CHEBI:83421"/>
        <dbReference type="ChEBI" id="CHEBI:456216"/>
        <dbReference type="EC" id="2.7.11.1"/>
    </reaction>
</comment>
<dbReference type="GO" id="GO:0050321">
    <property type="term" value="F:tau-protein kinase activity"/>
    <property type="evidence" value="ECO:0007669"/>
    <property type="project" value="TreeGrafter"/>
</dbReference>
<keyword evidence="21" id="KW-1185">Reference proteome</keyword>
<evidence type="ECO:0000256" key="1">
    <source>
        <dbReference type="ARBA" id="ARBA00001946"/>
    </source>
</evidence>
<dbReference type="PROSITE" id="PS50011">
    <property type="entry name" value="PROTEIN_KINASE_DOM"/>
    <property type="match status" value="1"/>
</dbReference>
<dbReference type="Pfam" id="PF00069">
    <property type="entry name" value="Pkinase"/>
    <property type="match status" value="1"/>
</dbReference>
<organism evidence="20 21">
    <name type="scientific">Larimichthys crocea</name>
    <name type="common">Large yellow croaker</name>
    <name type="synonym">Pseudosciaena crocea</name>
    <dbReference type="NCBI Taxonomy" id="215358"/>
    <lineage>
        <taxon>Eukaryota</taxon>
        <taxon>Metazoa</taxon>
        <taxon>Chordata</taxon>
        <taxon>Craniata</taxon>
        <taxon>Vertebrata</taxon>
        <taxon>Euteleostomi</taxon>
        <taxon>Actinopterygii</taxon>
        <taxon>Neopterygii</taxon>
        <taxon>Teleostei</taxon>
        <taxon>Neoteleostei</taxon>
        <taxon>Acanthomorphata</taxon>
        <taxon>Eupercaria</taxon>
        <taxon>Sciaenidae</taxon>
        <taxon>Larimichthys</taxon>
    </lineage>
</organism>
<dbReference type="InterPro" id="IPR000719">
    <property type="entry name" value="Prot_kinase_dom"/>
</dbReference>
<comment type="similarity">
    <text evidence="2">Belongs to the protein kinase superfamily. CAMK Ser/Thr protein kinase family.</text>
</comment>
<dbReference type="GO" id="GO:0005524">
    <property type="term" value="F:ATP binding"/>
    <property type="evidence" value="ECO:0007669"/>
    <property type="project" value="UniProtKB-KW"/>
</dbReference>
<keyword evidence="11" id="KW-0221">Differentiation</keyword>
<comment type="cofactor">
    <cofactor evidence="1">
        <name>Mg(2+)</name>
        <dbReference type="ChEBI" id="CHEBI:18420"/>
    </cofactor>
</comment>
<dbReference type="AlphaFoldDB" id="A0A0F8AWA4"/>
<evidence type="ECO:0000256" key="12">
    <source>
        <dbReference type="ARBA" id="ARBA00022840"/>
    </source>
</evidence>
<evidence type="ECO:0000256" key="17">
    <source>
        <dbReference type="ARBA" id="ARBA00048679"/>
    </source>
</evidence>
<dbReference type="GO" id="GO:0007283">
    <property type="term" value="P:spermatogenesis"/>
    <property type="evidence" value="ECO:0007669"/>
    <property type="project" value="UniProtKB-KW"/>
</dbReference>
<keyword evidence="4" id="KW-0217">Developmental protein</keyword>
<evidence type="ECO:0000256" key="7">
    <source>
        <dbReference type="ARBA" id="ARBA00022679"/>
    </source>
</evidence>
<name>A0A0F8AWA4_LARCR</name>
<accession>A0A0F8AWA4</accession>
<feature type="region of interest" description="Disordered" evidence="18">
    <location>
        <begin position="280"/>
        <end position="324"/>
    </location>
</feature>
<evidence type="ECO:0000256" key="18">
    <source>
        <dbReference type="SAM" id="MobiDB-lite"/>
    </source>
</evidence>
<gene>
    <name evidence="20" type="ORF">D5F01_LYC03536</name>
</gene>
<evidence type="ECO:0000256" key="10">
    <source>
        <dbReference type="ARBA" id="ARBA00022777"/>
    </source>
</evidence>
<keyword evidence="7" id="KW-0808">Transferase</keyword>
<dbReference type="EC" id="2.7.11.1" evidence="3"/>
<keyword evidence="10 20" id="KW-0418">Kinase</keyword>
<keyword evidence="13" id="KW-0460">Magnesium</keyword>
<dbReference type="FunFam" id="1.10.510.10:FF:000658">
    <property type="entry name" value="Protein CBG12184"/>
    <property type="match status" value="1"/>
</dbReference>
<dbReference type="SUPFAM" id="SSF56112">
    <property type="entry name" value="Protein kinase-like (PK-like)"/>
    <property type="match status" value="1"/>
</dbReference>
<evidence type="ECO:0000256" key="11">
    <source>
        <dbReference type="ARBA" id="ARBA00022782"/>
    </source>
</evidence>
<evidence type="ECO:0000256" key="9">
    <source>
        <dbReference type="ARBA" id="ARBA00022741"/>
    </source>
</evidence>
<keyword evidence="12" id="KW-0067">ATP-binding</keyword>
<dbReference type="GO" id="GO:0000287">
    <property type="term" value="F:magnesium ion binding"/>
    <property type="evidence" value="ECO:0007669"/>
    <property type="project" value="UniProtKB-ARBA"/>
</dbReference>
<evidence type="ECO:0000256" key="8">
    <source>
        <dbReference type="ARBA" id="ARBA00022723"/>
    </source>
</evidence>
<dbReference type="PROSITE" id="PS00108">
    <property type="entry name" value="PROTEIN_KINASE_ST"/>
    <property type="match status" value="1"/>
</dbReference>